<evidence type="ECO:0000313" key="6">
    <source>
        <dbReference type="Proteomes" id="UP001301526"/>
    </source>
</evidence>
<accession>A0AA96VFU0</accession>
<dbReference type="Gene3D" id="1.10.1790.10">
    <property type="entry name" value="PRD domain"/>
    <property type="match status" value="1"/>
</dbReference>
<feature type="domain" description="PRD" evidence="4">
    <location>
        <begin position="309"/>
        <end position="416"/>
    </location>
</feature>
<sequence>MLLDKSSCALLRHLIGIQEPETIMAISKELQQSRRKIYYHLEKINASLPKGIEALESLPRIGIRLSEEQKQACRQLLDSIDSYSYIMNMDERIQLMMVYICITPERVTIEKLMELTEVSRNTVLNDLNEIRSQLTQEQYKMTLYVSKSQGYSLVCHPLNKIQYVHSLLYSIFSDANKGFLQVLEEKLSDLVGYQILFSEEMARFWQKQVPGLEKKLGKKINRYEIEFMLKVLPFLLLSYRNMELDELEERAILKEFEQVRERIEYLVAQDFKEALWSSFDLELDDIEVSLIAILLLSYRKDSDVHVTSQDFAELKRVVDRFIHHFEVHSSFELENPEELARHLLAHCKALLFRKTYGILSKNPMVKQIQEKYSTLFAVTQISGKILEEEWEIELTDEDIAYLTIHLGGAIRRSGTRKVQSQNIYLICDEGVSVQRLLYRQCQHHLPDKKIGAVFTTEQFKSVEDLLEVDFLITTSEGLETDFPLVRVHPILDFDDVLNLTHFAKYRSLSDEKQGFAVELDKLLAGYLSDGKTVQELKGRLQKLISNELLSNVSSRDIETDLY</sequence>
<dbReference type="Proteomes" id="UP001301526">
    <property type="component" value="Chromosome"/>
</dbReference>
<gene>
    <name evidence="5" type="ORF">PW220_09650</name>
</gene>
<evidence type="ECO:0000313" key="5">
    <source>
        <dbReference type="EMBL" id="WNY48970.1"/>
    </source>
</evidence>
<dbReference type="GO" id="GO:0006355">
    <property type="term" value="P:regulation of DNA-templated transcription"/>
    <property type="evidence" value="ECO:0007669"/>
    <property type="project" value="InterPro"/>
</dbReference>
<dbReference type="AlphaFoldDB" id="A0AA96VFU0"/>
<reference evidence="5 6" key="1">
    <citation type="submission" date="2023-02" db="EMBL/GenBank/DDBJ databases">
        <title>Streptococcus sp. Genome Sequencing and Assembly.</title>
        <authorList>
            <person name="Shore S.M."/>
            <person name="Nicholson T.L."/>
        </authorList>
    </citation>
    <scope>NUCLEOTIDE SEQUENCE [LARGE SCALE GENOMIC DNA]</scope>
    <source>
        <strain evidence="5 6">29892</strain>
    </source>
</reference>
<keyword evidence="1" id="KW-0677">Repeat</keyword>
<dbReference type="InterPro" id="IPR036388">
    <property type="entry name" value="WH-like_DNA-bd_sf"/>
</dbReference>
<dbReference type="EMBL" id="CP118734">
    <property type="protein sequence ID" value="WNY48970.1"/>
    <property type="molecule type" value="Genomic_DNA"/>
</dbReference>
<dbReference type="InterPro" id="IPR036634">
    <property type="entry name" value="PRD_sf"/>
</dbReference>
<keyword evidence="2" id="KW-0805">Transcription regulation</keyword>
<proteinExistence type="predicted"/>
<dbReference type="Pfam" id="PF00874">
    <property type="entry name" value="PRD"/>
    <property type="match status" value="1"/>
</dbReference>
<dbReference type="CDD" id="cd05568">
    <property type="entry name" value="PTS_IIB_bgl_like"/>
    <property type="match status" value="1"/>
</dbReference>
<dbReference type="PANTHER" id="PTHR30185">
    <property type="entry name" value="CRYPTIC BETA-GLUCOSIDE BGL OPERON ANTITERMINATOR"/>
    <property type="match status" value="1"/>
</dbReference>
<dbReference type="RefSeq" id="WP_248055713.1">
    <property type="nucleotide sequence ID" value="NZ_CP118734.1"/>
</dbReference>
<evidence type="ECO:0000256" key="1">
    <source>
        <dbReference type="ARBA" id="ARBA00022737"/>
    </source>
</evidence>
<dbReference type="PROSITE" id="PS51372">
    <property type="entry name" value="PRD_2"/>
    <property type="match status" value="2"/>
</dbReference>
<dbReference type="InterPro" id="IPR011608">
    <property type="entry name" value="PRD"/>
</dbReference>
<dbReference type="InterPro" id="IPR036390">
    <property type="entry name" value="WH_DNA-bd_sf"/>
</dbReference>
<dbReference type="SUPFAM" id="SSF63520">
    <property type="entry name" value="PTS-regulatory domain, PRD"/>
    <property type="match status" value="1"/>
</dbReference>
<organism evidence="5 6">
    <name type="scientific">Streptococcus iners subsp. hyiners</name>
    <dbReference type="NCBI Taxonomy" id="3028083"/>
    <lineage>
        <taxon>Bacteria</taxon>
        <taxon>Bacillati</taxon>
        <taxon>Bacillota</taxon>
        <taxon>Bacilli</taxon>
        <taxon>Lactobacillales</taxon>
        <taxon>Streptococcaceae</taxon>
        <taxon>Streptococcus</taxon>
        <taxon>Streptococcus iners</taxon>
    </lineage>
</organism>
<evidence type="ECO:0000259" key="4">
    <source>
        <dbReference type="PROSITE" id="PS51372"/>
    </source>
</evidence>
<evidence type="ECO:0000256" key="3">
    <source>
        <dbReference type="ARBA" id="ARBA00023163"/>
    </source>
</evidence>
<name>A0AA96VFU0_9STRE</name>
<evidence type="ECO:0000256" key="2">
    <source>
        <dbReference type="ARBA" id="ARBA00023015"/>
    </source>
</evidence>
<protein>
    <submittedName>
        <fullName evidence="5">Transcription antiterminator</fullName>
    </submittedName>
</protein>
<keyword evidence="6" id="KW-1185">Reference proteome</keyword>
<keyword evidence="3" id="KW-0804">Transcription</keyword>
<dbReference type="SUPFAM" id="SSF46785">
    <property type="entry name" value="Winged helix' DNA-binding domain"/>
    <property type="match status" value="1"/>
</dbReference>
<dbReference type="InterPro" id="IPR050661">
    <property type="entry name" value="BglG_antiterminators"/>
</dbReference>
<dbReference type="Gene3D" id="1.10.10.10">
    <property type="entry name" value="Winged helix-like DNA-binding domain superfamily/Winged helix DNA-binding domain"/>
    <property type="match status" value="1"/>
</dbReference>
<feature type="domain" description="PRD" evidence="4">
    <location>
        <begin position="196"/>
        <end position="305"/>
    </location>
</feature>
<dbReference type="PANTHER" id="PTHR30185:SF18">
    <property type="entry name" value="TRANSCRIPTIONAL REGULATOR MTLR"/>
    <property type="match status" value="1"/>
</dbReference>